<reference evidence="1" key="2">
    <citation type="journal article" date="2016" name="Mol. Ecol.">
        <title>Population genomics of the filarial nematode parasite Wuchereria bancrofti from mosquitoes.</title>
        <authorList>
            <person name="Small S.T."/>
            <person name="Reimer L.J."/>
            <person name="Tisch D.J."/>
            <person name="King C.L."/>
            <person name="Christensen B.M."/>
            <person name="Siba P.M."/>
            <person name="Kazura J.W."/>
            <person name="Serre D."/>
            <person name="Zimmerman P.A."/>
        </authorList>
    </citation>
    <scope>NUCLEOTIDE SEQUENCE</scope>
    <source>
        <strain evidence="1">pt0022</strain>
    </source>
</reference>
<reference evidence="1" key="1">
    <citation type="submission" date="2015-03" db="EMBL/GenBank/DDBJ databases">
        <title>Wuchereria bancrofti Genome Sequencing Papua New Guinea Strain.</title>
        <authorList>
            <person name="Small S.T."/>
            <person name="Serre D."/>
            <person name="Zimmerman P.A."/>
        </authorList>
    </citation>
    <scope>NUCLEOTIDE SEQUENCE [LARGE SCALE GENOMIC DNA]</scope>
    <source>
        <strain evidence="1">pt0022</strain>
    </source>
</reference>
<evidence type="ECO:0000313" key="2">
    <source>
        <dbReference type="WBParaSite" id="mrna-Wban_07889"/>
    </source>
</evidence>
<accession>A0AAF5PYN4</accession>
<dbReference type="Proteomes" id="UP000093561">
    <property type="component" value="Unassembled WGS sequence"/>
</dbReference>
<reference evidence="2" key="3">
    <citation type="submission" date="2024-02" db="UniProtKB">
        <authorList>
            <consortium name="WormBaseParasite"/>
        </authorList>
    </citation>
    <scope>IDENTIFICATION</scope>
    <source>
        <strain evidence="2">pt0022</strain>
    </source>
</reference>
<name>A0AAF5PYN4_WUCBA</name>
<organism evidence="1 2">
    <name type="scientific">Wuchereria bancrofti</name>
    <dbReference type="NCBI Taxonomy" id="6293"/>
    <lineage>
        <taxon>Eukaryota</taxon>
        <taxon>Metazoa</taxon>
        <taxon>Ecdysozoa</taxon>
        <taxon>Nematoda</taxon>
        <taxon>Chromadorea</taxon>
        <taxon>Rhabditida</taxon>
        <taxon>Spirurina</taxon>
        <taxon>Spiruromorpha</taxon>
        <taxon>Filarioidea</taxon>
        <taxon>Onchocercidae</taxon>
        <taxon>Wuchereria</taxon>
    </lineage>
</organism>
<dbReference type="WBParaSite" id="mrna-Wban_07889">
    <property type="protein sequence ID" value="mrna-Wban_07889"/>
    <property type="gene ID" value="Wban_07889"/>
</dbReference>
<proteinExistence type="predicted"/>
<dbReference type="AlphaFoldDB" id="A0AAF5PYN4"/>
<protein>
    <submittedName>
        <fullName evidence="2">Uncharacterized protein</fullName>
    </submittedName>
</protein>
<sequence length="38" mass="4323">MFFAPYQIVSVGCTTDSFARKLNSDLMECVHRNIKSNV</sequence>
<evidence type="ECO:0000313" key="1">
    <source>
        <dbReference type="Proteomes" id="UP000093561"/>
    </source>
</evidence>